<feature type="transmembrane region" description="Helical" evidence="5">
    <location>
        <begin position="135"/>
        <end position="154"/>
    </location>
</feature>
<dbReference type="EMBL" id="AMRV01000005">
    <property type="protein sequence ID" value="EMD82730.1"/>
    <property type="molecule type" value="Genomic_DNA"/>
</dbReference>
<comment type="subcellular location">
    <subcellularLocation>
        <location evidence="1">Membrane</location>
        <topology evidence="1">Multi-pass membrane protein</topology>
    </subcellularLocation>
</comment>
<dbReference type="OrthoDB" id="9808637at2"/>
<proteinExistence type="predicted"/>
<dbReference type="Pfam" id="PF02600">
    <property type="entry name" value="DsbB"/>
    <property type="match status" value="1"/>
</dbReference>
<organism evidence="6 7">
    <name type="scientific">Pacificimonas flava</name>
    <dbReference type="NCBI Taxonomy" id="1234595"/>
    <lineage>
        <taxon>Bacteria</taxon>
        <taxon>Pseudomonadati</taxon>
        <taxon>Pseudomonadota</taxon>
        <taxon>Alphaproteobacteria</taxon>
        <taxon>Sphingomonadales</taxon>
        <taxon>Sphingosinicellaceae</taxon>
        <taxon>Pacificimonas</taxon>
    </lineage>
</organism>
<evidence type="ECO:0000256" key="1">
    <source>
        <dbReference type="ARBA" id="ARBA00004141"/>
    </source>
</evidence>
<dbReference type="Proteomes" id="UP000011717">
    <property type="component" value="Unassembled WGS sequence"/>
</dbReference>
<keyword evidence="2 5" id="KW-0812">Transmembrane</keyword>
<evidence type="ECO:0000256" key="3">
    <source>
        <dbReference type="ARBA" id="ARBA00022989"/>
    </source>
</evidence>
<feature type="transmembrane region" description="Helical" evidence="5">
    <location>
        <begin position="44"/>
        <end position="61"/>
    </location>
</feature>
<dbReference type="GO" id="GO:0006457">
    <property type="term" value="P:protein folding"/>
    <property type="evidence" value="ECO:0007669"/>
    <property type="project" value="InterPro"/>
</dbReference>
<dbReference type="GO" id="GO:0015035">
    <property type="term" value="F:protein-disulfide reductase activity"/>
    <property type="evidence" value="ECO:0007669"/>
    <property type="project" value="InterPro"/>
</dbReference>
<evidence type="ECO:0000313" key="7">
    <source>
        <dbReference type="Proteomes" id="UP000011717"/>
    </source>
</evidence>
<evidence type="ECO:0000256" key="5">
    <source>
        <dbReference type="SAM" id="Phobius"/>
    </source>
</evidence>
<dbReference type="SUPFAM" id="SSF158442">
    <property type="entry name" value="DsbB-like"/>
    <property type="match status" value="1"/>
</dbReference>
<dbReference type="PATRIC" id="fig|1234595.3.peg.1773"/>
<evidence type="ECO:0000256" key="4">
    <source>
        <dbReference type="ARBA" id="ARBA00023136"/>
    </source>
</evidence>
<keyword evidence="7" id="KW-1185">Reference proteome</keyword>
<dbReference type="PIRSF" id="PIRSF033913">
    <property type="entry name" value="S-S_format_DsbB"/>
    <property type="match status" value="1"/>
</dbReference>
<comment type="caution">
    <text evidence="6">The sequence shown here is derived from an EMBL/GenBank/DDBJ whole genome shotgun (WGS) entry which is preliminary data.</text>
</comment>
<evidence type="ECO:0000256" key="2">
    <source>
        <dbReference type="ARBA" id="ARBA00022692"/>
    </source>
</evidence>
<protein>
    <submittedName>
        <fullName evidence="6">Periplasmic thiol:disulfide oxidoreductase DsbB, required for DsbA reoxidation</fullName>
    </submittedName>
</protein>
<feature type="transmembrane region" description="Helical" evidence="5">
    <location>
        <begin position="68"/>
        <end position="89"/>
    </location>
</feature>
<sequence>MGERTPMRTAHLLVLVGPALLLGGALFGQHVFGLYPCELCMYQRWPHAAALAIGTIALLVGGAPRRAAVVLAALAVLASGAIGAFHAGVEYGWWTSPLPCTAVETGTSGDFMRDIMAAPIVRCDAAAWELFGISLAGYNAIFSFLIGGMALWLMNRNSRRRWQK</sequence>
<dbReference type="InterPro" id="IPR003752">
    <property type="entry name" value="DiS_bond_form_DsbB/BdbC"/>
</dbReference>
<name>M2SBH8_9SPHN</name>
<dbReference type="InterPro" id="IPR024199">
    <property type="entry name" value="Uncharacterised_DsbB"/>
</dbReference>
<keyword evidence="4 5" id="KW-0472">Membrane</keyword>
<accession>M2SBH8</accession>
<dbReference type="InterPro" id="IPR023380">
    <property type="entry name" value="DsbB-like_sf"/>
</dbReference>
<evidence type="ECO:0000313" key="6">
    <source>
        <dbReference type="EMBL" id="EMD82730.1"/>
    </source>
</evidence>
<gene>
    <name evidence="6" type="ORF">C725_1770</name>
</gene>
<keyword evidence="3 5" id="KW-1133">Transmembrane helix</keyword>
<dbReference type="GO" id="GO:0016020">
    <property type="term" value="C:membrane"/>
    <property type="evidence" value="ECO:0007669"/>
    <property type="project" value="UniProtKB-SubCell"/>
</dbReference>
<dbReference type="AlphaFoldDB" id="M2SBH8"/>
<reference evidence="6 7" key="1">
    <citation type="journal article" date="2013" name="Genome Announc.">
        <title>Draft Genome Sequence of Strain JLT2015T, Belonging to the Family Sphingomonadaceae of the Alphaproteobacteria.</title>
        <authorList>
            <person name="Tang K."/>
            <person name="Liu K."/>
            <person name="Li S."/>
            <person name="Jiao N."/>
        </authorList>
    </citation>
    <scope>NUCLEOTIDE SEQUENCE [LARGE SCALE GENOMIC DNA]</scope>
    <source>
        <strain evidence="6 7">JLT2015</strain>
    </source>
</reference>
<dbReference type="Gene3D" id="1.20.1550.10">
    <property type="entry name" value="DsbB-like"/>
    <property type="match status" value="1"/>
</dbReference>